<dbReference type="InterPro" id="IPR036282">
    <property type="entry name" value="Glutathione-S-Trfase_C_sf"/>
</dbReference>
<dbReference type="InterPro" id="IPR004045">
    <property type="entry name" value="Glutathione_S-Trfase_N"/>
</dbReference>
<dbReference type="PANTHER" id="PTHR11571">
    <property type="entry name" value="GLUTATHIONE S-TRANSFERASE"/>
    <property type="match status" value="1"/>
</dbReference>
<dbReference type="GO" id="GO:0004364">
    <property type="term" value="F:glutathione transferase activity"/>
    <property type="evidence" value="ECO:0007669"/>
    <property type="project" value="TreeGrafter"/>
</dbReference>
<dbReference type="SFLD" id="SFLDS00019">
    <property type="entry name" value="Glutathione_Transferase_(cytos"/>
    <property type="match status" value="1"/>
</dbReference>
<proteinExistence type="predicted"/>
<dbReference type="Proteomes" id="UP000762676">
    <property type="component" value="Unassembled WGS sequence"/>
</dbReference>
<dbReference type="PROSITE" id="PS50404">
    <property type="entry name" value="GST_NTER"/>
    <property type="match status" value="1"/>
</dbReference>
<sequence>MSVPKLTYFAIRGRGELARLVMAAARKHMDEVTVDFAEWPEMQPATTFGVLPTLEINGKEYFQGNAIATYLARENGLYGNSNLESLMIDQVVQLKEDILTVEISTVYGSDAEKMSAAKKLISDIYPRTMKIFNNFIQENPANSGFVVGDKAYETHREEDPGWTSKNRLNDDLACGRR</sequence>
<dbReference type="Pfam" id="PF02798">
    <property type="entry name" value="GST_N"/>
    <property type="match status" value="1"/>
</dbReference>
<keyword evidence="3" id="KW-1185">Reference proteome</keyword>
<reference evidence="2 3" key="1">
    <citation type="journal article" date="2021" name="Elife">
        <title>Chloroplast acquisition without the gene transfer in kleptoplastic sea slugs, Plakobranchus ocellatus.</title>
        <authorList>
            <person name="Maeda T."/>
            <person name="Takahashi S."/>
            <person name="Yoshida T."/>
            <person name="Shimamura S."/>
            <person name="Takaki Y."/>
            <person name="Nagai Y."/>
            <person name="Toyoda A."/>
            <person name="Suzuki Y."/>
            <person name="Arimoto A."/>
            <person name="Ishii H."/>
            <person name="Satoh N."/>
            <person name="Nishiyama T."/>
            <person name="Hasebe M."/>
            <person name="Maruyama T."/>
            <person name="Minagawa J."/>
            <person name="Obokata J."/>
            <person name="Shigenobu S."/>
        </authorList>
    </citation>
    <scope>NUCLEOTIDE SEQUENCE [LARGE SCALE GENOMIC DNA]</scope>
</reference>
<dbReference type="InterPro" id="IPR040079">
    <property type="entry name" value="Glutathione_S-Trfase"/>
</dbReference>
<evidence type="ECO:0000259" key="1">
    <source>
        <dbReference type="PROSITE" id="PS50404"/>
    </source>
</evidence>
<accession>A0AAV4GM74</accession>
<evidence type="ECO:0000313" key="2">
    <source>
        <dbReference type="EMBL" id="GFR86146.1"/>
    </source>
</evidence>
<evidence type="ECO:0000313" key="3">
    <source>
        <dbReference type="Proteomes" id="UP000762676"/>
    </source>
</evidence>
<dbReference type="CDD" id="cd03039">
    <property type="entry name" value="GST_N_Sigma_like"/>
    <property type="match status" value="1"/>
</dbReference>
<dbReference type="GO" id="GO:0006749">
    <property type="term" value="P:glutathione metabolic process"/>
    <property type="evidence" value="ECO:0007669"/>
    <property type="project" value="TreeGrafter"/>
</dbReference>
<comment type="caution">
    <text evidence="2">The sequence shown here is derived from an EMBL/GenBank/DDBJ whole genome shotgun (WGS) entry which is preliminary data.</text>
</comment>
<name>A0AAV4GM74_9GAST</name>
<protein>
    <submittedName>
        <fullName evidence="2">Glutathione S-transferase</fullName>
    </submittedName>
</protein>
<dbReference type="EMBL" id="BMAT01012109">
    <property type="protein sequence ID" value="GFR86146.1"/>
    <property type="molecule type" value="Genomic_DNA"/>
</dbReference>
<dbReference type="Gene3D" id="1.20.1050.10">
    <property type="match status" value="1"/>
</dbReference>
<dbReference type="PANTHER" id="PTHR11571:SF150">
    <property type="entry name" value="GLUTATHIONE S-TRANSFERASE"/>
    <property type="match status" value="1"/>
</dbReference>
<dbReference type="InterPro" id="IPR050213">
    <property type="entry name" value="GST_superfamily"/>
</dbReference>
<dbReference type="InterPro" id="IPR036249">
    <property type="entry name" value="Thioredoxin-like_sf"/>
</dbReference>
<feature type="domain" description="GST N-terminal" evidence="1">
    <location>
        <begin position="2"/>
        <end position="79"/>
    </location>
</feature>
<organism evidence="2 3">
    <name type="scientific">Elysia marginata</name>
    <dbReference type="NCBI Taxonomy" id="1093978"/>
    <lineage>
        <taxon>Eukaryota</taxon>
        <taxon>Metazoa</taxon>
        <taxon>Spiralia</taxon>
        <taxon>Lophotrochozoa</taxon>
        <taxon>Mollusca</taxon>
        <taxon>Gastropoda</taxon>
        <taxon>Heterobranchia</taxon>
        <taxon>Euthyneura</taxon>
        <taxon>Panpulmonata</taxon>
        <taxon>Sacoglossa</taxon>
        <taxon>Placobranchoidea</taxon>
        <taxon>Plakobranchidae</taxon>
        <taxon>Elysia</taxon>
    </lineage>
</organism>
<dbReference type="SUPFAM" id="SSF47616">
    <property type="entry name" value="GST C-terminal domain-like"/>
    <property type="match status" value="1"/>
</dbReference>
<dbReference type="AlphaFoldDB" id="A0AAV4GM74"/>
<dbReference type="Gene3D" id="3.40.30.10">
    <property type="entry name" value="Glutaredoxin"/>
    <property type="match status" value="1"/>
</dbReference>
<dbReference type="SUPFAM" id="SSF52833">
    <property type="entry name" value="Thioredoxin-like"/>
    <property type="match status" value="1"/>
</dbReference>
<gene>
    <name evidence="2" type="ORF">ElyMa_006045700</name>
</gene>